<name>A0A1I8GTZ3_9PLAT</name>
<proteinExistence type="predicted"/>
<reference evidence="3" key="1">
    <citation type="submission" date="2016-11" db="UniProtKB">
        <authorList>
            <consortium name="WormBaseParasite"/>
        </authorList>
    </citation>
    <scope>IDENTIFICATION</scope>
</reference>
<dbReference type="WBParaSite" id="maker-uti_cns_0003094-snap-gene-0.2-mRNA-1">
    <property type="protein sequence ID" value="maker-uti_cns_0003094-snap-gene-0.2-mRNA-1"/>
    <property type="gene ID" value="maker-uti_cns_0003094-snap-gene-0.2"/>
</dbReference>
<evidence type="ECO:0000313" key="2">
    <source>
        <dbReference type="Proteomes" id="UP000095280"/>
    </source>
</evidence>
<accession>A0A1I8GTZ3</accession>
<protein>
    <submittedName>
        <fullName evidence="3">WD_REPEATS_REGION domain-containing protein</fullName>
    </submittedName>
</protein>
<feature type="region of interest" description="Disordered" evidence="1">
    <location>
        <begin position="103"/>
        <end position="131"/>
    </location>
</feature>
<organism evidence="2 3">
    <name type="scientific">Macrostomum lignano</name>
    <dbReference type="NCBI Taxonomy" id="282301"/>
    <lineage>
        <taxon>Eukaryota</taxon>
        <taxon>Metazoa</taxon>
        <taxon>Spiralia</taxon>
        <taxon>Lophotrochozoa</taxon>
        <taxon>Platyhelminthes</taxon>
        <taxon>Rhabditophora</taxon>
        <taxon>Macrostomorpha</taxon>
        <taxon>Macrostomida</taxon>
        <taxon>Macrostomidae</taxon>
        <taxon>Macrostomum</taxon>
    </lineage>
</organism>
<evidence type="ECO:0000256" key="1">
    <source>
        <dbReference type="SAM" id="MobiDB-lite"/>
    </source>
</evidence>
<sequence length="1010" mass="111060">GLPEQSAEDRLSPGQPYVLRWLSAGQQSRPQPDEQWNLRRLSELPWHLALADRRDDFYRCTAFDLLDFLASGRQQLLTDLELPLHCWGAGMDAEAQLVYNARPHGRPEPRLRPNQPGRGPPRPPARLRRGPERPRLAALLRDCRVSRRALGRCCLLPRTQCFDSGSGPLQASFDLGLAMGSPCPAARLLCFSLVSNDVIWYDLQGNELKRIACQHNLFSCCVVHVTSTRTSDADAVQENAPDSSAAAPAAERTFELLRCSVLHTFDKDLRLSCDCVESVTETHLLCASNKSDATGTAVWRLYSVTEAAFVPLVEGKRELECRIGAQNFHTGRRLLAIAFDADDGLRAGTADLLDGSGRAPPRINASEPVDWRVAALLIDANLRLVYLAEGRRCRLALAVAELAPADDLDGRCQLRVVHAQTDRDRLAFLMSTRFASDFCSRGLIWHVAERRAVWLRIPDDMADYRDCVRNFGDGVQAKFSEDGRLLLTSARRALLMAWSAQDGALLRVLRLGSAEAFLSGQPPGTDYFIVCHFPDESAGHEDRMFIMAKVLDLRRLVGDEAADSDEAAKALLPAFQHREGRACVVAEPRGSSNGLVCVSDQAAHVIDLRQARVPEGVRPVDLAEDRPFCSATELDHVTVRQGHQPPSLLISRDTNLQQQQPPEESQAKLLHQLYGLKLQLPSESDEESCCHWHAACQLFDIDAYRLATPTLPQLPPSAPRQRVVSVRPPPAAARPAAFRIAVLDAVSFRVACVDVGPDQLWDVGTDEQPAVFHRPDNFLARFRPALALAVGDNEVASTSSLARCFAATGTRAGTQLAVCAPPCWTALPAAFRWPSPAGWRRLSGSAGPVKRTSRRCCGSGFLPPDGAKLLNYKLQLLDSLTGQLLASIRPASAEPLYFVRLGLTSDLQLAVGQAYSPAYRVTFAVFDDEELAEAGGGDDDSDMFAITPPRVLQSDPLGFCLLGEERRQLLVVTHNFPLMLIIWQSSKLFRLDGRCNTLVPSSSFNCELAL</sequence>
<evidence type="ECO:0000313" key="3">
    <source>
        <dbReference type="WBParaSite" id="maker-uti_cns_0003094-snap-gene-0.2-mRNA-1"/>
    </source>
</evidence>
<dbReference type="Proteomes" id="UP000095280">
    <property type="component" value="Unplaced"/>
</dbReference>
<keyword evidence="2" id="KW-1185">Reference proteome</keyword>
<dbReference type="AlphaFoldDB" id="A0A1I8GTZ3"/>